<evidence type="ECO:0000313" key="1">
    <source>
        <dbReference type="EMBL" id="CAB4171791.1"/>
    </source>
</evidence>
<accession>A0A6J5PR65</accession>
<dbReference type="EMBL" id="LR797048">
    <property type="protein sequence ID" value="CAB4183989.1"/>
    <property type="molecule type" value="Genomic_DNA"/>
</dbReference>
<organism evidence="1">
    <name type="scientific">uncultured Caudovirales phage</name>
    <dbReference type="NCBI Taxonomy" id="2100421"/>
    <lineage>
        <taxon>Viruses</taxon>
        <taxon>Duplodnaviria</taxon>
        <taxon>Heunggongvirae</taxon>
        <taxon>Uroviricota</taxon>
        <taxon>Caudoviricetes</taxon>
        <taxon>Peduoviridae</taxon>
        <taxon>Maltschvirus</taxon>
        <taxon>Maltschvirus maltsch</taxon>
    </lineage>
</organism>
<dbReference type="EMBL" id="LR797404">
    <property type="protein sequence ID" value="CAB4214581.1"/>
    <property type="molecule type" value="Genomic_DNA"/>
</dbReference>
<protein>
    <submittedName>
        <fullName evidence="1">Uncharacterized protein</fullName>
    </submittedName>
</protein>
<reference evidence="1" key="1">
    <citation type="submission" date="2020-05" db="EMBL/GenBank/DDBJ databases">
        <authorList>
            <person name="Chiriac C."/>
            <person name="Salcher M."/>
            <person name="Ghai R."/>
            <person name="Kavagutti S V."/>
        </authorList>
    </citation>
    <scope>NUCLEOTIDE SEQUENCE</scope>
</reference>
<proteinExistence type="predicted"/>
<gene>
    <name evidence="2" type="ORF">UFOVP1097_17</name>
    <name evidence="3" type="ORF">UFOVP1349_11</name>
    <name evidence="4" type="ORF">UFOVP1456_48</name>
    <name evidence="1" type="ORF">UFOVP925_32</name>
</gene>
<evidence type="ECO:0000313" key="4">
    <source>
        <dbReference type="EMBL" id="CAB4214581.1"/>
    </source>
</evidence>
<dbReference type="EMBL" id="LR796876">
    <property type="protein sequence ID" value="CAB4171791.1"/>
    <property type="molecule type" value="Genomic_DNA"/>
</dbReference>
<sequence length="73" mass="8055">MGRSRRLGRRAEWGGGMKATFIRIDRELVLRITNGAVTVHDIKVTPSEAALLVSDGASFLCDTVQKLEAEKKQ</sequence>
<evidence type="ECO:0000313" key="3">
    <source>
        <dbReference type="EMBL" id="CAB4199758.1"/>
    </source>
</evidence>
<name>A0A6J5PR65_9CAUD</name>
<evidence type="ECO:0000313" key="2">
    <source>
        <dbReference type="EMBL" id="CAB4183989.1"/>
    </source>
</evidence>
<dbReference type="EMBL" id="LR797291">
    <property type="protein sequence ID" value="CAB4199758.1"/>
    <property type="molecule type" value="Genomic_DNA"/>
</dbReference>